<accession>A0A2R5L9B4</accession>
<dbReference type="PANTHER" id="PTHR31281">
    <property type="entry name" value="PROTEIN FAM219A"/>
    <property type="match status" value="1"/>
</dbReference>
<name>A0A2R5L9B4_9ACAR</name>
<evidence type="ECO:0000313" key="3">
    <source>
        <dbReference type="EMBL" id="MBY06084.1"/>
    </source>
</evidence>
<protein>
    <recommendedName>
        <fullName evidence="4">Protein FAM219A</fullName>
    </recommendedName>
</protein>
<dbReference type="InterPro" id="IPR029339">
    <property type="entry name" value="FAM219"/>
</dbReference>
<reference evidence="3" key="1">
    <citation type="submission" date="2018-03" db="EMBL/GenBank/DDBJ databases">
        <title>The relapsing fever spirochete Borrelia turicatae persists in the highly oxidative environment of its soft-bodied tick vector.</title>
        <authorList>
            <person name="Bourret T.J."/>
            <person name="Boyle W.K."/>
            <person name="Valenzuela J.G."/>
            <person name="Oliveira F."/>
            <person name="Lopez J.E."/>
        </authorList>
    </citation>
    <scope>NUCLEOTIDE SEQUENCE</scope>
    <source>
        <strain evidence="3">Kansas strain/isolate</strain>
        <tissue evidence="3">Salivary glands</tissue>
    </source>
</reference>
<dbReference type="GeneID" id="135388822"/>
<organism evidence="3">
    <name type="scientific">Ornithodoros turicata</name>
    <dbReference type="NCBI Taxonomy" id="34597"/>
    <lineage>
        <taxon>Eukaryota</taxon>
        <taxon>Metazoa</taxon>
        <taxon>Ecdysozoa</taxon>
        <taxon>Arthropoda</taxon>
        <taxon>Chelicerata</taxon>
        <taxon>Arachnida</taxon>
        <taxon>Acari</taxon>
        <taxon>Parasitiformes</taxon>
        <taxon>Ixodida</taxon>
        <taxon>Ixodoidea</taxon>
        <taxon>Argasidae</taxon>
        <taxon>Ornithodorinae</taxon>
        <taxon>Ornithodoros</taxon>
    </lineage>
</organism>
<dbReference type="RefSeq" id="XP_064474720.1">
    <property type="nucleotide sequence ID" value="XM_064618650.1"/>
</dbReference>
<sequence>MEDSGIDSDSKTNSNGSAPGPSQPSVSKQSSLEDEAEPTIAVENVNAAPECTSKTTQDVANSKSRALLLQKRLEKHIQHAKKIRQQNRNDCVDTQPKKSLLPRSRLSVPSKGQATPTVPTPDMEPLVTWESGSEDEFEFHPTSKTAAREMAQQLIRDGYHLDLTPDDDDLDLIPPRPLDQRCSCCAASRTCSIM</sequence>
<evidence type="ECO:0008006" key="4">
    <source>
        <dbReference type="Google" id="ProtNLM"/>
    </source>
</evidence>
<dbReference type="Pfam" id="PF15260">
    <property type="entry name" value="FAM219A"/>
    <property type="match status" value="1"/>
</dbReference>
<dbReference type="AlphaFoldDB" id="A0A2R5L9B4"/>
<dbReference type="EMBL" id="GGLE01001958">
    <property type="protein sequence ID" value="MBY06084.1"/>
    <property type="molecule type" value="Transcribed_RNA"/>
</dbReference>
<proteinExistence type="inferred from homology"/>
<evidence type="ECO:0000256" key="1">
    <source>
        <dbReference type="ARBA" id="ARBA00010549"/>
    </source>
</evidence>
<comment type="similarity">
    <text evidence="1">Belongs to the FAM219 family.</text>
</comment>
<dbReference type="PANTHER" id="PTHR31281:SF3">
    <property type="entry name" value="PROTEIN FAM219A"/>
    <property type="match status" value="1"/>
</dbReference>
<feature type="region of interest" description="Disordered" evidence="2">
    <location>
        <begin position="1"/>
        <end position="63"/>
    </location>
</feature>
<evidence type="ECO:0000256" key="2">
    <source>
        <dbReference type="SAM" id="MobiDB-lite"/>
    </source>
</evidence>
<feature type="compositionally biased region" description="Polar residues" evidence="2">
    <location>
        <begin position="52"/>
        <end position="63"/>
    </location>
</feature>